<sequence length="62" mass="6079">MGLAPGGQGAGPGPLDVPPWPPTGVWVATALALVCALVGGVLVWHNVSGGRGDRGAVVIVVR</sequence>
<organism evidence="2 3">
    <name type="scientific">Gordonia pseudamarae</name>
    <dbReference type="NCBI Taxonomy" id="2831662"/>
    <lineage>
        <taxon>Bacteria</taxon>
        <taxon>Bacillati</taxon>
        <taxon>Actinomycetota</taxon>
        <taxon>Actinomycetes</taxon>
        <taxon>Mycobacteriales</taxon>
        <taxon>Gordoniaceae</taxon>
        <taxon>Gordonia</taxon>
    </lineage>
</organism>
<reference evidence="2" key="1">
    <citation type="journal article" date="2021" name="Nat. Microbiol.">
        <title>Cocultivation of an ultrasmall environmental parasitic bacterium with lytic ability against bacteria associated with wastewater foams.</title>
        <authorList>
            <person name="Batinovic S."/>
            <person name="Rose J.J.A."/>
            <person name="Ratcliffe J."/>
            <person name="Seviour R.J."/>
            <person name="Petrovski S."/>
        </authorList>
    </citation>
    <scope>NUCLEOTIDE SEQUENCE</scope>
    <source>
        <strain evidence="2">CON9</strain>
    </source>
</reference>
<evidence type="ECO:0000256" key="1">
    <source>
        <dbReference type="SAM" id="Phobius"/>
    </source>
</evidence>
<evidence type="ECO:0000313" key="2">
    <source>
        <dbReference type="EMBL" id="QHN34408.1"/>
    </source>
</evidence>
<dbReference type="Proteomes" id="UP001059836">
    <property type="component" value="Chromosome"/>
</dbReference>
<keyword evidence="1" id="KW-0812">Transmembrane</keyword>
<dbReference type="RefSeq" id="WP_213247484.1">
    <property type="nucleotide sequence ID" value="NZ_CP045806.1"/>
</dbReference>
<keyword evidence="3" id="KW-1185">Reference proteome</keyword>
<feature type="transmembrane region" description="Helical" evidence="1">
    <location>
        <begin position="24"/>
        <end position="44"/>
    </location>
</feature>
<gene>
    <name evidence="2" type="ORF">GII31_05350</name>
</gene>
<accession>A0ABX6IGJ3</accession>
<evidence type="ECO:0000313" key="3">
    <source>
        <dbReference type="Proteomes" id="UP001059836"/>
    </source>
</evidence>
<protein>
    <submittedName>
        <fullName evidence="2">Uncharacterized protein</fullName>
    </submittedName>
</protein>
<keyword evidence="1" id="KW-0472">Membrane</keyword>
<dbReference type="EMBL" id="CP045809">
    <property type="protein sequence ID" value="QHN34408.1"/>
    <property type="molecule type" value="Genomic_DNA"/>
</dbReference>
<proteinExistence type="predicted"/>
<keyword evidence="1" id="KW-1133">Transmembrane helix</keyword>
<name>A0ABX6IGJ3_9ACTN</name>